<sequence>MNILFYHPFFDSKQWIEGMKARLPQVNIRQWEKGDNQSADYAMVWLPPYECLAGRSDLKGIFALGAGVDAILKQEQDKPGTLPAGVPVMRLEDTGMAIQMEEYACAKVLSYFRRMDEYRQLQSQRQWKQLPAYQHEDFVIGVMGAGALGQAVAKRLVSFGFHVRTWSRSEKQLDNVKSYFGNDQLASFLSGTRVIINLLPSTPETVGILNQQLFSQLEQGAYVINLARGAHLIEQDLLLALESGQVAGAALDVFASEPLSQMHPFWTHPRIAITPHVAAFTKPKEAMDMIVSNIQRIEAGQAPIGVVDMQRGY</sequence>
<reference evidence="4" key="2">
    <citation type="submission" date="2020-05" db="EMBL/GenBank/DDBJ databases">
        <authorList>
            <person name="Delgado-Blas J."/>
        </authorList>
    </citation>
    <scope>NUCLEOTIDE SEQUENCE</scope>
    <source>
        <strain evidence="4">BB1453</strain>
    </source>
</reference>
<dbReference type="CDD" id="cd12164">
    <property type="entry name" value="GDH_like_2"/>
    <property type="match status" value="1"/>
</dbReference>
<evidence type="ECO:0000256" key="2">
    <source>
        <dbReference type="ARBA" id="ARBA00023027"/>
    </source>
</evidence>
<dbReference type="InterPro" id="IPR006140">
    <property type="entry name" value="D-isomer_DH_NAD-bd"/>
</dbReference>
<dbReference type="SUPFAM" id="SSF51735">
    <property type="entry name" value="NAD(P)-binding Rossmann-fold domains"/>
    <property type="match status" value="1"/>
</dbReference>
<evidence type="ECO:0000313" key="8">
    <source>
        <dbReference type="Proteomes" id="UP000216001"/>
    </source>
</evidence>
<evidence type="ECO:0000313" key="5">
    <source>
        <dbReference type="EMBL" id="MBW3116913.1"/>
    </source>
</evidence>
<name>A0A264VPA7_PRORE</name>
<evidence type="ECO:0000256" key="1">
    <source>
        <dbReference type="ARBA" id="ARBA00023002"/>
    </source>
</evidence>
<dbReference type="Gene3D" id="3.40.50.720">
    <property type="entry name" value="NAD(P)-binding Rossmann-like Domain"/>
    <property type="match status" value="2"/>
</dbReference>
<dbReference type="GO" id="GO:0030267">
    <property type="term" value="F:glyoxylate reductase (NADPH) activity"/>
    <property type="evidence" value="ECO:0007669"/>
    <property type="project" value="UniProtKB-EC"/>
</dbReference>
<dbReference type="EMBL" id="JAHWLI010000028">
    <property type="protein sequence ID" value="MBW3116913.1"/>
    <property type="molecule type" value="Genomic_DNA"/>
</dbReference>
<dbReference type="NCBIfam" id="NF012013">
    <property type="entry name" value="PRK15469.1"/>
    <property type="match status" value="1"/>
</dbReference>
<feature type="domain" description="D-isomer specific 2-hydroxyacid dehydrogenase NAD-binding" evidence="3">
    <location>
        <begin position="107"/>
        <end position="278"/>
    </location>
</feature>
<dbReference type="Pfam" id="PF02826">
    <property type="entry name" value="2-Hacid_dh_C"/>
    <property type="match status" value="1"/>
</dbReference>
<dbReference type="PANTHER" id="PTHR43333:SF1">
    <property type="entry name" value="D-ISOMER SPECIFIC 2-HYDROXYACID DEHYDROGENASE NAD-BINDING DOMAIN-CONTAINING PROTEIN"/>
    <property type="match status" value="1"/>
</dbReference>
<dbReference type="RefSeq" id="WP_004255104.1">
    <property type="nucleotide sequence ID" value="NZ_ABDWLN020000031.1"/>
</dbReference>
<keyword evidence="2" id="KW-0520">NAD</keyword>
<accession>A0A264VPA7</accession>
<dbReference type="EMBL" id="CP076405">
    <property type="protein sequence ID" value="QWQ19103.1"/>
    <property type="molecule type" value="Genomic_DNA"/>
</dbReference>
<evidence type="ECO:0000259" key="3">
    <source>
        <dbReference type="Pfam" id="PF02826"/>
    </source>
</evidence>
<evidence type="ECO:0000313" key="6">
    <source>
        <dbReference type="EMBL" id="OZS73132.1"/>
    </source>
</evidence>
<dbReference type="InterPro" id="IPR036291">
    <property type="entry name" value="NAD(P)-bd_dom_sf"/>
</dbReference>
<dbReference type="AlphaFoldDB" id="A0A264VPA7"/>
<reference evidence="5" key="4">
    <citation type="submission" date="2021-07" db="EMBL/GenBank/DDBJ databases">
        <authorList>
            <person name="Stanton E."/>
        </authorList>
    </citation>
    <scope>NUCLEOTIDE SEQUENCE</scope>
    <source>
        <strain evidence="5">2021EL-01139</strain>
    </source>
</reference>
<dbReference type="Proteomes" id="UP000682358">
    <property type="component" value="Chromosome"/>
</dbReference>
<dbReference type="Proteomes" id="UP000834611">
    <property type="component" value="Unassembled WGS sequence"/>
</dbReference>
<reference evidence="7" key="3">
    <citation type="submission" date="2021-06" db="EMBL/GenBank/DDBJ databases">
        <title>Emergence of genetically related NDM-1-producing Providencia rettgeri strains in Argentina.</title>
        <authorList>
            <person name="Pasteran F."/>
            <person name="Meo A."/>
            <person name="Gomez S."/>
            <person name="Derdoy L."/>
            <person name="Albronoz E."/>
            <person name="Faccone D."/>
            <person name="Guerriero L."/>
            <person name="Archuby D."/>
            <person name="Tarzia A."/>
            <person name="Lopez M."/>
            <person name="Corso A."/>
        </authorList>
    </citation>
    <scope>NUCLEOTIDE SEQUENCE</scope>
    <source>
        <strain evidence="7">PreM15628</strain>
    </source>
</reference>
<dbReference type="EC" id="1.1.1.79" evidence="4"/>
<keyword evidence="1 4" id="KW-0560">Oxidoreductase</keyword>
<dbReference type="GeneID" id="92275119"/>
<proteinExistence type="predicted"/>
<dbReference type="EMBL" id="CAHPSF010000001">
    <property type="protein sequence ID" value="CAB5671672.1"/>
    <property type="molecule type" value="Genomic_DNA"/>
</dbReference>
<evidence type="ECO:0000313" key="4">
    <source>
        <dbReference type="EMBL" id="CAB5671672.1"/>
    </source>
</evidence>
<reference evidence="6 8" key="1">
    <citation type="submission" date="2017-07" db="EMBL/GenBank/DDBJ databases">
        <title>blaIMP-27 on transferable plasmids in Proteus mirabilis and Providencia rettgeri.</title>
        <authorList>
            <person name="Potter R."/>
        </authorList>
    </citation>
    <scope>NUCLEOTIDE SEQUENCE [LARGE SCALE GENOMIC DNA]</scope>
    <source>
        <strain evidence="6 8">PR1</strain>
    </source>
</reference>
<dbReference type="Proteomes" id="UP001155882">
    <property type="component" value="Unassembled WGS sequence"/>
</dbReference>
<dbReference type="GO" id="GO:0051287">
    <property type="term" value="F:NAD binding"/>
    <property type="evidence" value="ECO:0007669"/>
    <property type="project" value="InterPro"/>
</dbReference>
<keyword evidence="6" id="KW-0670">Pyruvate</keyword>
<evidence type="ECO:0000313" key="7">
    <source>
        <dbReference type="EMBL" id="QWQ19103.1"/>
    </source>
</evidence>
<dbReference type="EMBL" id="NOWC01000026">
    <property type="protein sequence ID" value="OZS73132.1"/>
    <property type="molecule type" value="Genomic_DNA"/>
</dbReference>
<gene>
    <name evidence="4" type="primary">ghrA</name>
    <name evidence="6" type="ORF">CHI95_18605</name>
    <name evidence="4" type="ORF">GHA_00795</name>
    <name evidence="7" type="ORF">KOF27_10555</name>
    <name evidence="5" type="ORF">KYI77_10645</name>
</gene>
<dbReference type="STRING" id="587.RB151_020680"/>
<organism evidence="6 8">
    <name type="scientific">Providencia rettgeri</name>
    <dbReference type="NCBI Taxonomy" id="587"/>
    <lineage>
        <taxon>Bacteria</taxon>
        <taxon>Pseudomonadati</taxon>
        <taxon>Pseudomonadota</taxon>
        <taxon>Gammaproteobacteria</taxon>
        <taxon>Enterobacterales</taxon>
        <taxon>Morganellaceae</taxon>
        <taxon>Providencia</taxon>
    </lineage>
</organism>
<dbReference type="Proteomes" id="UP000216001">
    <property type="component" value="Unassembled WGS sequence"/>
</dbReference>
<dbReference type="PANTHER" id="PTHR43333">
    <property type="entry name" value="2-HACID_DH_C DOMAIN-CONTAINING PROTEIN"/>
    <property type="match status" value="1"/>
</dbReference>
<protein>
    <submittedName>
        <fullName evidence="6">Glyoxylate/hydroxypyruvate reductase A</fullName>
        <ecNumber evidence="4">1.1.1.79</ecNumber>
    </submittedName>
    <submittedName>
        <fullName evidence="5">Glyoxylate/hydroxypyruvate reductase GhrA</fullName>
    </submittedName>
</protein>